<keyword evidence="3" id="KW-1185">Reference proteome</keyword>
<evidence type="ECO:0000313" key="2">
    <source>
        <dbReference type="EMBL" id="MCE7509106.1"/>
    </source>
</evidence>
<dbReference type="GO" id="GO:0016646">
    <property type="term" value="F:oxidoreductase activity, acting on the CH-NH group of donors, NAD or NADP as acceptor"/>
    <property type="evidence" value="ECO:0007669"/>
    <property type="project" value="TreeGrafter"/>
</dbReference>
<dbReference type="GeneID" id="94686039"/>
<evidence type="ECO:0000313" key="3">
    <source>
        <dbReference type="Proteomes" id="UP001107961"/>
    </source>
</evidence>
<dbReference type="Pfam" id="PF13460">
    <property type="entry name" value="NAD_binding_10"/>
    <property type="match status" value="1"/>
</dbReference>
<dbReference type="RefSeq" id="WP_055099088.1">
    <property type="nucleotide sequence ID" value="NZ_CBDDTQ010000001.1"/>
</dbReference>
<dbReference type="InterPro" id="IPR016040">
    <property type="entry name" value="NAD(P)-bd_dom"/>
</dbReference>
<dbReference type="EMBL" id="JAJVKT010000011">
    <property type="protein sequence ID" value="MCE7509106.1"/>
    <property type="molecule type" value="Genomic_DNA"/>
</dbReference>
<dbReference type="PANTHER" id="PTHR43355">
    <property type="entry name" value="FLAVIN REDUCTASE (NADPH)"/>
    <property type="match status" value="1"/>
</dbReference>
<sequence length="213" mass="23048">MNIALIGASGFIGSALLNEALERGHQVTAVVTHPERLPQHENLTPAKADVMDSEALAKVLAGHDAVISAFSGHAQDDVYGYYIKGVESILRALENVDAKRFLIVGGAASLEVAPGKLLFDTPEFPEQYKATAQGAKAALELLRGQSEQTWTMLSPAAEIFPGERTGRFQLGGDQLITDQDGNSRISVQDYAVAMIDELENPQHRDQRFTLGYV</sequence>
<dbReference type="AlphaFoldDB" id="A0A9Q3W5L6"/>
<dbReference type="CDD" id="cd05244">
    <property type="entry name" value="BVR-B_like_SDR_a"/>
    <property type="match status" value="1"/>
</dbReference>
<dbReference type="KEGG" id="axe:P40_06380"/>
<accession>A0A9Q3W5L6</accession>
<protein>
    <submittedName>
        <fullName evidence="2">NAD(P)-dependent oxidoreductase</fullName>
    </submittedName>
</protein>
<dbReference type="Gene3D" id="3.40.50.720">
    <property type="entry name" value="NAD(P)-binding Rossmann-like Domain"/>
    <property type="match status" value="1"/>
</dbReference>
<comment type="caution">
    <text evidence="2">The sequence shown here is derived from an EMBL/GenBank/DDBJ whole genome shotgun (WGS) entry which is preliminary data.</text>
</comment>
<organism evidence="2 3">
    <name type="scientific">Alloalcanivorax xenomutans</name>
    <dbReference type="NCBI Taxonomy" id="1094342"/>
    <lineage>
        <taxon>Bacteria</taxon>
        <taxon>Pseudomonadati</taxon>
        <taxon>Pseudomonadota</taxon>
        <taxon>Gammaproteobacteria</taxon>
        <taxon>Oceanospirillales</taxon>
        <taxon>Alcanivoracaceae</taxon>
        <taxon>Alloalcanivorax</taxon>
    </lineage>
</organism>
<feature type="domain" description="NAD(P)-binding" evidence="1">
    <location>
        <begin position="7"/>
        <end position="197"/>
    </location>
</feature>
<dbReference type="PANTHER" id="PTHR43355:SF2">
    <property type="entry name" value="FLAVIN REDUCTASE (NADPH)"/>
    <property type="match status" value="1"/>
</dbReference>
<name>A0A9Q3W5L6_9GAMM</name>
<evidence type="ECO:0000259" key="1">
    <source>
        <dbReference type="Pfam" id="PF13460"/>
    </source>
</evidence>
<reference evidence="2" key="1">
    <citation type="submission" date="2022-01" db="EMBL/GenBank/DDBJ databases">
        <authorList>
            <person name="Karlyshev A.V."/>
            <person name="Jaspars M."/>
        </authorList>
    </citation>
    <scope>NUCLEOTIDE SEQUENCE</scope>
    <source>
        <strain evidence="2">AGSA3-2</strain>
    </source>
</reference>
<dbReference type="InterPro" id="IPR036291">
    <property type="entry name" value="NAD(P)-bd_dom_sf"/>
</dbReference>
<dbReference type="Proteomes" id="UP001107961">
    <property type="component" value="Unassembled WGS sequence"/>
</dbReference>
<gene>
    <name evidence="2" type="ORF">LZG35_10710</name>
</gene>
<dbReference type="InterPro" id="IPR051606">
    <property type="entry name" value="Polyketide_Oxido-like"/>
</dbReference>
<proteinExistence type="predicted"/>
<dbReference type="SUPFAM" id="SSF51735">
    <property type="entry name" value="NAD(P)-binding Rossmann-fold domains"/>
    <property type="match status" value="1"/>
</dbReference>